<gene>
    <name evidence="1" type="ORF">IQ236_24105</name>
</gene>
<accession>A0ABR9UL54</accession>
<dbReference type="EMBL" id="JADEWU010000091">
    <property type="protein sequence ID" value="MBE9146279.1"/>
    <property type="molecule type" value="Genomic_DNA"/>
</dbReference>
<dbReference type="RefSeq" id="WP_193871636.1">
    <property type="nucleotide sequence ID" value="NZ_JADEWU010000091.1"/>
</dbReference>
<reference evidence="1 2" key="1">
    <citation type="submission" date="2020-10" db="EMBL/GenBank/DDBJ databases">
        <authorList>
            <person name="Castelo-Branco R."/>
            <person name="Eusebio N."/>
            <person name="Adriana R."/>
            <person name="Vieira A."/>
            <person name="Brugerolle De Fraissinette N."/>
            <person name="Rezende De Castro R."/>
            <person name="Schneider M.P."/>
            <person name="Vasconcelos V."/>
            <person name="Leao P.N."/>
        </authorList>
    </citation>
    <scope>NUCLEOTIDE SEQUENCE [LARGE SCALE GENOMIC DNA]</scope>
    <source>
        <strain evidence="1 2">LEGE 06226</strain>
    </source>
</reference>
<proteinExistence type="predicted"/>
<sequence>MGQTNQPNISQKVNQHLLKLAKERKEDLNRLRIRYVNERLLYRLSQSPYCDQFILKGSTLFFVWSGQPHRHTKDLDFLCFGNSDIEHIKNLFREICSTSVQKDGVEFLSDQIKGKLIKEDQDYEGVQIKIDWKIHTSKGVTQIDIGFGDQVVPEAKIETFPLILQEFKPPKLRMYFRETVIAEKFEAMVKLGVANSRMKDFYDIFYLSENFVFNQKTLAHAIQATFNHRKTAIPSDIPYCLTIEFSQAKQQSWIAFLKEKQIKNTSENFQDIISRLKGFLEPVYQSIIENKTSDYVWDFTDFSWGKIED</sequence>
<comment type="caution">
    <text evidence="1">The sequence shown here is derived from an EMBL/GenBank/DDBJ whole genome shotgun (WGS) entry which is preliminary data.</text>
</comment>
<organism evidence="1 2">
    <name type="scientific">Planktothrix mougeotii LEGE 06226</name>
    <dbReference type="NCBI Taxonomy" id="1828728"/>
    <lineage>
        <taxon>Bacteria</taxon>
        <taxon>Bacillati</taxon>
        <taxon>Cyanobacteriota</taxon>
        <taxon>Cyanophyceae</taxon>
        <taxon>Oscillatoriophycideae</taxon>
        <taxon>Oscillatoriales</taxon>
        <taxon>Microcoleaceae</taxon>
        <taxon>Planktothrix</taxon>
    </lineage>
</organism>
<dbReference type="Proteomes" id="UP000640725">
    <property type="component" value="Unassembled WGS sequence"/>
</dbReference>
<keyword evidence="1" id="KW-0808">Transferase</keyword>
<name>A0ABR9UL54_9CYAN</name>
<evidence type="ECO:0000313" key="1">
    <source>
        <dbReference type="EMBL" id="MBE9146279.1"/>
    </source>
</evidence>
<evidence type="ECO:0000313" key="2">
    <source>
        <dbReference type="Proteomes" id="UP000640725"/>
    </source>
</evidence>
<dbReference type="GO" id="GO:0016740">
    <property type="term" value="F:transferase activity"/>
    <property type="evidence" value="ECO:0007669"/>
    <property type="project" value="UniProtKB-KW"/>
</dbReference>
<dbReference type="Pfam" id="PF08843">
    <property type="entry name" value="AbiEii"/>
    <property type="match status" value="1"/>
</dbReference>
<protein>
    <submittedName>
        <fullName evidence="1">Nucleotidyl transferase AbiEii/AbiGii toxin family protein</fullName>
    </submittedName>
</protein>
<keyword evidence="2" id="KW-1185">Reference proteome</keyword>
<dbReference type="InterPro" id="IPR014942">
    <property type="entry name" value="AbiEii"/>
</dbReference>